<dbReference type="AlphaFoldDB" id="A0A1X3DD37"/>
<comment type="similarity">
    <text evidence="1 5">Belongs to the glutathione peroxidase family.</text>
</comment>
<evidence type="ECO:0000256" key="5">
    <source>
        <dbReference type="RuleBase" id="RU000499"/>
    </source>
</evidence>
<dbReference type="CDD" id="cd00340">
    <property type="entry name" value="GSH_Peroxidase"/>
    <property type="match status" value="1"/>
</dbReference>
<organism evidence="6 7">
    <name type="scientific">Neisseria dumasiana</name>
    <dbReference type="NCBI Taxonomy" id="1931275"/>
    <lineage>
        <taxon>Bacteria</taxon>
        <taxon>Pseudomonadati</taxon>
        <taxon>Pseudomonadota</taxon>
        <taxon>Betaproteobacteria</taxon>
        <taxon>Neisseriales</taxon>
        <taxon>Neisseriaceae</taxon>
        <taxon>Neisseria</taxon>
    </lineage>
</organism>
<evidence type="ECO:0000256" key="4">
    <source>
        <dbReference type="PIRSR" id="PIRSR000303-1"/>
    </source>
</evidence>
<dbReference type="PROSITE" id="PS00763">
    <property type="entry name" value="GLUTATHIONE_PEROXID_2"/>
    <property type="match status" value="1"/>
</dbReference>
<accession>A0A1X3DD37</accession>
<evidence type="ECO:0000256" key="3">
    <source>
        <dbReference type="ARBA" id="ARBA00023002"/>
    </source>
</evidence>
<dbReference type="OrthoDB" id="9785502at2"/>
<dbReference type="PROSITE" id="PS51355">
    <property type="entry name" value="GLUTATHIONE_PEROXID_3"/>
    <property type="match status" value="1"/>
</dbReference>
<name>A0A1X3DD37_9NEIS</name>
<dbReference type="PROSITE" id="PS00460">
    <property type="entry name" value="GLUTATHIONE_PEROXID_1"/>
    <property type="match status" value="1"/>
</dbReference>
<evidence type="ECO:0000313" key="7">
    <source>
        <dbReference type="Proteomes" id="UP000193303"/>
    </source>
</evidence>
<dbReference type="RefSeq" id="WP_054598901.1">
    <property type="nucleotide sequence ID" value="NZ_MTAB01000034.1"/>
</dbReference>
<sequence length="178" mass="19938">MTRIYDFTVKNAQGGNVSMRNYAGKVLLIVNTATQCGLTPQYKGLQALHERYAERGLVILDFPCNQFRGQAPESSAEIAQICETRFGTQFAVFDKIDVNGSTAHPLYVYLKEQQPGDSGGSWLKNTLFTLLSRNVRQHSSDIQWNFTKFLVDREGRVVGRFSPAATPQECGEAIERLL</sequence>
<dbReference type="Gene3D" id="3.40.30.10">
    <property type="entry name" value="Glutaredoxin"/>
    <property type="match status" value="1"/>
</dbReference>
<dbReference type="InterPro" id="IPR029759">
    <property type="entry name" value="GPX_AS"/>
</dbReference>
<dbReference type="PANTHER" id="PTHR11592">
    <property type="entry name" value="GLUTATHIONE PEROXIDASE"/>
    <property type="match status" value="1"/>
</dbReference>
<dbReference type="PIRSF" id="PIRSF000303">
    <property type="entry name" value="Glutathion_perox"/>
    <property type="match status" value="1"/>
</dbReference>
<comment type="caution">
    <text evidence="6">The sequence shown here is derived from an EMBL/GenBank/DDBJ whole genome shotgun (WGS) entry which is preliminary data.</text>
</comment>
<protein>
    <recommendedName>
        <fullName evidence="5">Glutathione peroxidase</fullName>
    </recommendedName>
</protein>
<dbReference type="FunFam" id="3.40.30.10:FF:000010">
    <property type="entry name" value="Glutathione peroxidase"/>
    <property type="match status" value="1"/>
</dbReference>
<dbReference type="SUPFAM" id="SSF52833">
    <property type="entry name" value="Thioredoxin-like"/>
    <property type="match status" value="1"/>
</dbReference>
<evidence type="ECO:0000256" key="1">
    <source>
        <dbReference type="ARBA" id="ARBA00006926"/>
    </source>
</evidence>
<dbReference type="InterPro" id="IPR029760">
    <property type="entry name" value="GPX_CS"/>
</dbReference>
<evidence type="ECO:0000256" key="2">
    <source>
        <dbReference type="ARBA" id="ARBA00022559"/>
    </source>
</evidence>
<dbReference type="PANTHER" id="PTHR11592:SF78">
    <property type="entry name" value="GLUTATHIONE PEROXIDASE"/>
    <property type="match status" value="1"/>
</dbReference>
<dbReference type="STRING" id="1931275.BV914_07865"/>
<dbReference type="InterPro" id="IPR036249">
    <property type="entry name" value="Thioredoxin-like_sf"/>
</dbReference>
<gene>
    <name evidence="6" type="ORF">BV912_11040</name>
</gene>
<dbReference type="GO" id="GO:0004601">
    <property type="term" value="F:peroxidase activity"/>
    <property type="evidence" value="ECO:0007669"/>
    <property type="project" value="UniProtKB-KW"/>
</dbReference>
<dbReference type="GO" id="GO:0034599">
    <property type="term" value="P:cellular response to oxidative stress"/>
    <property type="evidence" value="ECO:0007669"/>
    <property type="project" value="TreeGrafter"/>
</dbReference>
<dbReference type="PRINTS" id="PR01011">
    <property type="entry name" value="GLUTPROXDASE"/>
</dbReference>
<feature type="active site" evidence="4">
    <location>
        <position position="36"/>
    </location>
</feature>
<dbReference type="Proteomes" id="UP000193303">
    <property type="component" value="Unassembled WGS sequence"/>
</dbReference>
<keyword evidence="2 5" id="KW-0575">Peroxidase</keyword>
<dbReference type="Pfam" id="PF00255">
    <property type="entry name" value="GSHPx"/>
    <property type="match status" value="1"/>
</dbReference>
<evidence type="ECO:0000313" key="6">
    <source>
        <dbReference type="EMBL" id="OSI17417.1"/>
    </source>
</evidence>
<proteinExistence type="inferred from homology"/>
<keyword evidence="3 5" id="KW-0560">Oxidoreductase</keyword>
<dbReference type="InterPro" id="IPR000889">
    <property type="entry name" value="Glutathione_peroxidase"/>
</dbReference>
<reference evidence="7" key="1">
    <citation type="submission" date="2017-01" db="EMBL/GenBank/DDBJ databases">
        <authorList>
            <person name="Mah S.A."/>
            <person name="Swanson W.J."/>
            <person name="Moy G.W."/>
            <person name="Vacquier V.D."/>
        </authorList>
    </citation>
    <scope>NUCLEOTIDE SEQUENCE [LARGE SCALE GENOMIC DNA]</scope>
    <source>
        <strain evidence="7">124861</strain>
    </source>
</reference>
<dbReference type="EMBL" id="MTAB01000034">
    <property type="protein sequence ID" value="OSI17417.1"/>
    <property type="molecule type" value="Genomic_DNA"/>
</dbReference>